<reference evidence="3 4" key="1">
    <citation type="journal article" date="2013" name="PLoS ONE">
        <title>Bacterial endosymbiosis in a chordate host: long-term co-evolution and conservation of secondary metabolism.</title>
        <authorList>
            <person name="Kwan J.C."/>
            <person name="Schmidt E.W."/>
        </authorList>
    </citation>
    <scope>NUCLEOTIDE SEQUENCE [LARGE SCALE GENOMIC DNA]</scope>
    <source>
        <strain evidence="4">L6</strain>
    </source>
</reference>
<protein>
    <submittedName>
        <fullName evidence="3">Surface antigen family protein</fullName>
    </submittedName>
</protein>
<feature type="domain" description="Msp4/OMP-like" evidence="2">
    <location>
        <begin position="41"/>
        <end position="241"/>
    </location>
</feature>
<keyword evidence="1" id="KW-0732">Signal</keyword>
<dbReference type="STRING" id="1401685.P857_109"/>
<evidence type="ECO:0000313" key="4">
    <source>
        <dbReference type="Proteomes" id="UP000018951"/>
    </source>
</evidence>
<dbReference type="EMBL" id="AXCJ01000009">
    <property type="protein sequence ID" value="ETO91034.1"/>
    <property type="molecule type" value="Genomic_DNA"/>
</dbReference>
<dbReference type="InterPro" id="IPR011250">
    <property type="entry name" value="OMP/PagP_B-barrel"/>
</dbReference>
<name>W2UYL9_9RICK</name>
<feature type="chain" id="PRO_5004827556" evidence="1">
    <location>
        <begin position="26"/>
        <end position="241"/>
    </location>
</feature>
<dbReference type="Pfam" id="PF01617">
    <property type="entry name" value="Surface_Ag_2"/>
    <property type="match status" value="1"/>
</dbReference>
<dbReference type="Proteomes" id="UP000018951">
    <property type="component" value="Unassembled WGS sequence"/>
</dbReference>
<organism evidence="3 4">
    <name type="scientific">Candidatus Xenolissoclinum pacificiensis L6</name>
    <dbReference type="NCBI Taxonomy" id="1401685"/>
    <lineage>
        <taxon>Bacteria</taxon>
        <taxon>Pseudomonadati</taxon>
        <taxon>Pseudomonadota</taxon>
        <taxon>Alphaproteobacteria</taxon>
        <taxon>Rickettsiales</taxon>
        <taxon>Anaplasmataceae</taxon>
        <taxon>Candidatus Xenolissoclinum</taxon>
    </lineage>
</organism>
<accession>W2UYL9</accession>
<keyword evidence="4" id="KW-1185">Reference proteome</keyword>
<proteinExistence type="predicted"/>
<dbReference type="AlphaFoldDB" id="W2UYL9"/>
<sequence>MKFFPKTIVALCLSTYSLLPMNVFSAEFTISPDDWKESMMFTSISYTPSYVYAPDSGVNVSPSYNLSSRVDYDLGHSFAMSIGYQSKNNYILELKFAQKYIGIDTDSTEIYFMNDRESYKLQINDIIVNQYILNAKYIVSTLGSFSPILGAGIGFSKTATLNQILNSFMLSGSLGLEYTITHNLRIFSSLTFDYPMDMTFQNVNNISNVTLPNSSIVVPISLDIEIPTTSVGLELGMKILF</sequence>
<feature type="signal peptide" evidence="1">
    <location>
        <begin position="1"/>
        <end position="25"/>
    </location>
</feature>
<dbReference type="InterPro" id="IPR002566">
    <property type="entry name" value="Msp4_OMP-like"/>
</dbReference>
<evidence type="ECO:0000313" key="3">
    <source>
        <dbReference type="EMBL" id="ETO91034.1"/>
    </source>
</evidence>
<gene>
    <name evidence="3" type="ORF">P857_109</name>
</gene>
<evidence type="ECO:0000256" key="1">
    <source>
        <dbReference type="SAM" id="SignalP"/>
    </source>
</evidence>
<comment type="caution">
    <text evidence="3">The sequence shown here is derived from an EMBL/GenBank/DDBJ whole genome shotgun (WGS) entry which is preliminary data.</text>
</comment>
<dbReference type="SUPFAM" id="SSF56925">
    <property type="entry name" value="OMPA-like"/>
    <property type="match status" value="1"/>
</dbReference>
<dbReference type="Gene3D" id="2.40.160.20">
    <property type="match status" value="1"/>
</dbReference>
<evidence type="ECO:0000259" key="2">
    <source>
        <dbReference type="Pfam" id="PF01617"/>
    </source>
</evidence>